<proteinExistence type="predicted"/>
<sequence>MSYLCHGGIPVADIHEQNVAFVICASETNPSKLRILKEVLIKTLFSLPNKLLDSMFNVISCSGKVILSFPLQVLKWQNSLVVCSLTTVTEAAAWVRALQISSTANILNAVAAALEDRTCQAVYLFTIGLPEVTVEDLCRHLKDTKQAHPVHVVYLLGGGEERKDSSEKILEKVAKEFPLDTWSPDSPYVFLSGSMQDDSENWASKIHNLPRGIRVLARKQIDGYYYPGHIVQMIKGSREQVLIKFEGSQRPRKGRAQSQMQETPLYDIIDYEDARWQPLAPGDGVLAPWEKKGQRYGPGIILQVVETESSNSVFKNSKVLVNFWNGQTKKVSADITVKIPPPLRERIVLELQMPLTAREMLVEQSPDYPYVVPPGYRASGPCRQNHSDWMYWHDAPGVKCAGTSCIPAHLPHCYFRFPSWKPASCPACTRQPGGTLAQRINLTKEELNRKIDEQLSKGRFPILQGYEMEESSKLKKEKNFELKSGEEMESKVTKSNKDHLRENVREVSGTPADVATDTGKHRIPQRQKDFSQPSTKKSWAHLSQRNSSQKTYVSSASQLQAKLDWVNQSLKKNCSAIESVLCLRRSSSSPSIQYENR</sequence>
<keyword evidence="4" id="KW-1185">Reference proteome</keyword>
<dbReference type="Proteomes" id="UP000826234">
    <property type="component" value="Unassembled WGS sequence"/>
</dbReference>
<protein>
    <recommendedName>
        <fullName evidence="2">DUF4537 domain-containing protein</fullName>
    </recommendedName>
</protein>
<dbReference type="Gene3D" id="2.30.30.140">
    <property type="match status" value="1"/>
</dbReference>
<feature type="region of interest" description="Disordered" evidence="1">
    <location>
        <begin position="505"/>
        <end position="547"/>
    </location>
</feature>
<gene>
    <name evidence="3" type="ORF">JD844_028583</name>
</gene>
<reference evidence="3 4" key="1">
    <citation type="journal article" date="2022" name="Gigascience">
        <title>A chromosome-level genome assembly and annotation of the desert horned lizard, Phrynosoma platyrhinos, provides insight into chromosomal rearrangements among reptiles.</title>
        <authorList>
            <person name="Koochekian N."/>
            <person name="Ascanio A."/>
            <person name="Farleigh K."/>
            <person name="Card D.C."/>
            <person name="Schield D.R."/>
            <person name="Castoe T.A."/>
            <person name="Jezkova T."/>
        </authorList>
    </citation>
    <scope>NUCLEOTIDE SEQUENCE [LARGE SCALE GENOMIC DNA]</scope>
    <source>
        <strain evidence="3">NK-2021</strain>
    </source>
</reference>
<feature type="compositionally biased region" description="Polar residues" evidence="1">
    <location>
        <begin position="530"/>
        <end position="547"/>
    </location>
</feature>
<evidence type="ECO:0000256" key="1">
    <source>
        <dbReference type="SAM" id="MobiDB-lite"/>
    </source>
</evidence>
<name>A0ABQ7SI39_PHRPL</name>
<accession>A0ABQ7SI39</accession>
<comment type="caution">
    <text evidence="3">The sequence shown here is derived from an EMBL/GenBank/DDBJ whole genome shotgun (WGS) entry which is preliminary data.</text>
</comment>
<evidence type="ECO:0000259" key="2">
    <source>
        <dbReference type="Pfam" id="PF15057"/>
    </source>
</evidence>
<organism evidence="3 4">
    <name type="scientific">Phrynosoma platyrhinos</name>
    <name type="common">Desert horned lizard</name>
    <dbReference type="NCBI Taxonomy" id="52577"/>
    <lineage>
        <taxon>Eukaryota</taxon>
        <taxon>Metazoa</taxon>
        <taxon>Chordata</taxon>
        <taxon>Craniata</taxon>
        <taxon>Vertebrata</taxon>
        <taxon>Euteleostomi</taxon>
        <taxon>Lepidosauria</taxon>
        <taxon>Squamata</taxon>
        <taxon>Bifurcata</taxon>
        <taxon>Unidentata</taxon>
        <taxon>Episquamata</taxon>
        <taxon>Toxicofera</taxon>
        <taxon>Iguania</taxon>
        <taxon>Phrynosomatidae</taxon>
        <taxon>Phrynosomatinae</taxon>
        <taxon>Phrynosoma</taxon>
    </lineage>
</organism>
<dbReference type="EMBL" id="JAIPUX010005290">
    <property type="protein sequence ID" value="KAH0617020.1"/>
    <property type="molecule type" value="Genomic_DNA"/>
</dbReference>
<dbReference type="InterPro" id="IPR032770">
    <property type="entry name" value="DUF4537"/>
</dbReference>
<dbReference type="Pfam" id="PF15057">
    <property type="entry name" value="DUF4537"/>
    <property type="match status" value="1"/>
</dbReference>
<feature type="domain" description="DUF4537" evidence="2">
    <location>
        <begin position="214"/>
        <end position="340"/>
    </location>
</feature>
<evidence type="ECO:0000313" key="4">
    <source>
        <dbReference type="Proteomes" id="UP000826234"/>
    </source>
</evidence>
<dbReference type="PANTHER" id="PTHR14343:SF4">
    <property type="entry name" value="DUF4537 DOMAIN-CONTAINING PROTEIN"/>
    <property type="match status" value="1"/>
</dbReference>
<dbReference type="PANTHER" id="PTHR14343">
    <property type="entry name" value="VWFA DOMAIN-CONTAINING PROTEIN"/>
    <property type="match status" value="1"/>
</dbReference>
<evidence type="ECO:0000313" key="3">
    <source>
        <dbReference type="EMBL" id="KAH0617020.1"/>
    </source>
</evidence>